<dbReference type="PANTHER" id="PTHR11986:SF113">
    <property type="entry name" value="SUCCINYLORNITHINE TRANSAMINASE"/>
    <property type="match status" value="1"/>
</dbReference>
<dbReference type="InterPro" id="IPR050103">
    <property type="entry name" value="Class-III_PLP-dep_AT"/>
</dbReference>
<proteinExistence type="inferred from homology"/>
<evidence type="ECO:0000256" key="2">
    <source>
        <dbReference type="ARBA" id="ARBA00022576"/>
    </source>
</evidence>
<dbReference type="InterPro" id="IPR015421">
    <property type="entry name" value="PyrdxlP-dep_Trfase_major"/>
</dbReference>
<accession>A0ABP2Q138</accession>
<dbReference type="EMBL" id="AKAU01000040">
    <property type="protein sequence ID" value="EIN02212.1"/>
    <property type="molecule type" value="Genomic_DNA"/>
</dbReference>
<dbReference type="Proteomes" id="UP000004980">
    <property type="component" value="Unassembled WGS sequence"/>
</dbReference>
<protein>
    <submittedName>
        <fullName evidence="5">Acetylornithine transaminase protein</fullName>
        <ecNumber evidence="5">2.6.1.11</ecNumber>
    </submittedName>
</protein>
<sequence>MSDEFSSFVEQAASDRVEPQEYRHGCWVYLGNRIALLDFDSQNSGGTLGHRNARLEASMVEASSIFDELGEGAISHVYDRLSEDLCRTTFADHTILCPNVASARKVAIEAALEMLHEKDEYADGHVIRFSSSLRAYGKRLGRSIPDLADPSIGYPPKLRYIAGRMDLLEASINQHTAAIMVDCFDCGYGNARLTAGQIWELRDLCDFYRINLIFDEGRIGVGRTGCVFAYEPTRVIPDVLVTGKEMAGSSKIGVCLVRQKSPHTLRTRTRHLKVTSLEFLSAMTSAATTMAMLNEQRFMSHVRSMSRRLTARVNKLADTYPDIVHRVHCTGLRAEIDCPARGSYLRQIMRDEGVIVGIPRDQKIVLTPPLVINATEIDEGCERIGRALDRVRERRSRCRLASIE</sequence>
<dbReference type="PANTHER" id="PTHR11986">
    <property type="entry name" value="AMINOTRANSFERASE CLASS III"/>
    <property type="match status" value="1"/>
</dbReference>
<evidence type="ECO:0000313" key="6">
    <source>
        <dbReference type="Proteomes" id="UP000004980"/>
    </source>
</evidence>
<keyword evidence="5" id="KW-0808">Transferase</keyword>
<comment type="similarity">
    <text evidence="4">Belongs to the class-III pyridoxal-phosphate-dependent aminotransferase family.</text>
</comment>
<reference evidence="5 6" key="1">
    <citation type="journal article" date="2012" name="J. Bacteriol.">
        <title>Draft Genome Sequence of the Soil Bacterium Burkholderia terrae Strain BS001, Which Interacts with Fungal Surface Structures.</title>
        <authorList>
            <person name="Nazir R."/>
            <person name="Hansen M.A."/>
            <person name="Sorensen S."/>
            <person name="van Elsas J.D."/>
        </authorList>
    </citation>
    <scope>NUCLEOTIDE SEQUENCE [LARGE SCALE GENOMIC DNA]</scope>
    <source>
        <strain evidence="5 6">BS001</strain>
    </source>
</reference>
<name>A0ABP2Q138_9BURK</name>
<dbReference type="InterPro" id="IPR015422">
    <property type="entry name" value="PyrdxlP-dep_Trfase_small"/>
</dbReference>
<dbReference type="InterPro" id="IPR005814">
    <property type="entry name" value="Aminotrans_3"/>
</dbReference>
<dbReference type="InterPro" id="IPR015424">
    <property type="entry name" value="PyrdxlP-dep_Trfase"/>
</dbReference>
<evidence type="ECO:0000256" key="1">
    <source>
        <dbReference type="ARBA" id="ARBA00001933"/>
    </source>
</evidence>
<evidence type="ECO:0000256" key="3">
    <source>
        <dbReference type="ARBA" id="ARBA00022898"/>
    </source>
</evidence>
<evidence type="ECO:0000313" key="5">
    <source>
        <dbReference type="EMBL" id="EIN02212.1"/>
    </source>
</evidence>
<organism evidence="5 6">
    <name type="scientific">Paraburkholderia hospita</name>
    <dbReference type="NCBI Taxonomy" id="169430"/>
    <lineage>
        <taxon>Bacteria</taxon>
        <taxon>Pseudomonadati</taxon>
        <taxon>Pseudomonadota</taxon>
        <taxon>Betaproteobacteria</taxon>
        <taxon>Burkholderiales</taxon>
        <taxon>Burkholderiaceae</taxon>
        <taxon>Paraburkholderia</taxon>
    </lineage>
</organism>
<comment type="caution">
    <text evidence="5">The sequence shown here is derived from an EMBL/GenBank/DDBJ whole genome shotgun (WGS) entry which is preliminary data.</text>
</comment>
<keyword evidence="3 4" id="KW-0663">Pyridoxal phosphate</keyword>
<keyword evidence="2 5" id="KW-0032">Aminotransferase</keyword>
<evidence type="ECO:0000256" key="4">
    <source>
        <dbReference type="RuleBase" id="RU003560"/>
    </source>
</evidence>
<dbReference type="RefSeq" id="WP_007578475.1">
    <property type="nucleotide sequence ID" value="NZ_AKAU01000040.1"/>
</dbReference>
<gene>
    <name evidence="5" type="primary">argD</name>
    <name evidence="5" type="ORF">WQE_05237</name>
</gene>
<dbReference type="Gene3D" id="3.40.640.10">
    <property type="entry name" value="Type I PLP-dependent aspartate aminotransferase-like (Major domain)"/>
    <property type="match status" value="1"/>
</dbReference>
<keyword evidence="6" id="KW-1185">Reference proteome</keyword>
<dbReference type="EC" id="2.6.1.11" evidence="5"/>
<dbReference type="GO" id="GO:0003992">
    <property type="term" value="F:N2-acetyl-L-ornithine:2-oxoglutarate 5-aminotransferase activity"/>
    <property type="evidence" value="ECO:0007669"/>
    <property type="project" value="UniProtKB-EC"/>
</dbReference>
<dbReference type="SUPFAM" id="SSF53383">
    <property type="entry name" value="PLP-dependent transferases"/>
    <property type="match status" value="1"/>
</dbReference>
<dbReference type="Pfam" id="PF00202">
    <property type="entry name" value="Aminotran_3"/>
    <property type="match status" value="1"/>
</dbReference>
<comment type="cofactor">
    <cofactor evidence="1">
        <name>pyridoxal 5'-phosphate</name>
        <dbReference type="ChEBI" id="CHEBI:597326"/>
    </cofactor>
</comment>
<dbReference type="Gene3D" id="3.90.1150.10">
    <property type="entry name" value="Aspartate Aminotransferase, domain 1"/>
    <property type="match status" value="1"/>
</dbReference>